<evidence type="ECO:0000259" key="1">
    <source>
        <dbReference type="Pfam" id="PF25534"/>
    </source>
</evidence>
<organism evidence="2 3">
    <name type="scientific">Aplosporella prunicola CBS 121167</name>
    <dbReference type="NCBI Taxonomy" id="1176127"/>
    <lineage>
        <taxon>Eukaryota</taxon>
        <taxon>Fungi</taxon>
        <taxon>Dikarya</taxon>
        <taxon>Ascomycota</taxon>
        <taxon>Pezizomycotina</taxon>
        <taxon>Dothideomycetes</taxon>
        <taxon>Dothideomycetes incertae sedis</taxon>
        <taxon>Botryosphaeriales</taxon>
        <taxon>Aplosporellaceae</taxon>
        <taxon>Aplosporella</taxon>
    </lineage>
</organism>
<feature type="non-terminal residue" evidence="2">
    <location>
        <position position="228"/>
    </location>
</feature>
<dbReference type="EMBL" id="ML995492">
    <property type="protein sequence ID" value="KAF2139585.1"/>
    <property type="molecule type" value="Genomic_DNA"/>
</dbReference>
<dbReference type="InterPro" id="IPR057678">
    <property type="entry name" value="DUF7918"/>
</dbReference>
<evidence type="ECO:0000313" key="2">
    <source>
        <dbReference type="EMBL" id="KAF2139585.1"/>
    </source>
</evidence>
<keyword evidence="3" id="KW-1185">Reference proteome</keyword>
<dbReference type="OrthoDB" id="436496at2759"/>
<evidence type="ECO:0000313" key="3">
    <source>
        <dbReference type="Proteomes" id="UP000799438"/>
    </source>
</evidence>
<dbReference type="Proteomes" id="UP000799438">
    <property type="component" value="Unassembled WGS sequence"/>
</dbReference>
<sequence>MPTYKGITLSVRAAVNNTEPLPELPPPPSSAISFEDSHNATISVYVPSSPKTQFWLAYSVKPSKAIHSIDTQFFVFKLFLDGRHVVTWGVGEEDQWKGKTVFGLWENFECKAGVERRVFVFGGPVKKEQQEEDNNGDRDESSGVLEIRILRAKGRQRIAKLLEGFENTKIGKEGSGGVELTSAGAAKGDHPRRFYRYALLDPTDKPFATFRYYHRTLDQLKVLGAIAD</sequence>
<reference evidence="2" key="1">
    <citation type="journal article" date="2020" name="Stud. Mycol.">
        <title>101 Dothideomycetes genomes: a test case for predicting lifestyles and emergence of pathogens.</title>
        <authorList>
            <person name="Haridas S."/>
            <person name="Albert R."/>
            <person name="Binder M."/>
            <person name="Bloem J."/>
            <person name="Labutti K."/>
            <person name="Salamov A."/>
            <person name="Andreopoulos B."/>
            <person name="Baker S."/>
            <person name="Barry K."/>
            <person name="Bills G."/>
            <person name="Bluhm B."/>
            <person name="Cannon C."/>
            <person name="Castanera R."/>
            <person name="Culley D."/>
            <person name="Daum C."/>
            <person name="Ezra D."/>
            <person name="Gonzalez J."/>
            <person name="Henrissat B."/>
            <person name="Kuo A."/>
            <person name="Liang C."/>
            <person name="Lipzen A."/>
            <person name="Lutzoni F."/>
            <person name="Magnuson J."/>
            <person name="Mondo S."/>
            <person name="Nolan M."/>
            <person name="Ohm R."/>
            <person name="Pangilinan J."/>
            <person name="Park H.-J."/>
            <person name="Ramirez L."/>
            <person name="Alfaro M."/>
            <person name="Sun H."/>
            <person name="Tritt A."/>
            <person name="Yoshinaga Y."/>
            <person name="Zwiers L.-H."/>
            <person name="Turgeon B."/>
            <person name="Goodwin S."/>
            <person name="Spatafora J."/>
            <person name="Crous P."/>
            <person name="Grigoriev I."/>
        </authorList>
    </citation>
    <scope>NUCLEOTIDE SEQUENCE</scope>
    <source>
        <strain evidence="2">CBS 121167</strain>
    </source>
</reference>
<accession>A0A6A6B8J1</accession>
<feature type="domain" description="DUF7918" evidence="1">
    <location>
        <begin position="19"/>
        <end position="226"/>
    </location>
</feature>
<dbReference type="GeneID" id="54294712"/>
<dbReference type="Pfam" id="PF25534">
    <property type="entry name" value="DUF7918"/>
    <property type="match status" value="1"/>
</dbReference>
<name>A0A6A6B8J1_9PEZI</name>
<dbReference type="AlphaFoldDB" id="A0A6A6B8J1"/>
<proteinExistence type="predicted"/>
<gene>
    <name evidence="2" type="ORF">K452DRAFT_232259</name>
</gene>
<protein>
    <recommendedName>
        <fullName evidence="1">DUF7918 domain-containing protein</fullName>
    </recommendedName>
</protein>
<dbReference type="RefSeq" id="XP_033395298.1">
    <property type="nucleotide sequence ID" value="XM_033537216.1"/>
</dbReference>